<dbReference type="RefSeq" id="WP_377870782.1">
    <property type="nucleotide sequence ID" value="NZ_JBHMAY010000025.1"/>
</dbReference>
<dbReference type="PANTHER" id="PTHR34512:SF30">
    <property type="entry name" value="OUTER MEMBRANE PROTEIN ASSEMBLY FACTOR BAMB"/>
    <property type="match status" value="1"/>
</dbReference>
<protein>
    <submittedName>
        <fullName evidence="2">PQQ-binding-like beta-propeller repeat protein</fullName>
    </submittedName>
</protein>
<dbReference type="PANTHER" id="PTHR34512">
    <property type="entry name" value="CELL SURFACE PROTEIN"/>
    <property type="match status" value="1"/>
</dbReference>
<dbReference type="InterPro" id="IPR015943">
    <property type="entry name" value="WD40/YVTN_repeat-like_dom_sf"/>
</dbReference>
<dbReference type="InterPro" id="IPR018391">
    <property type="entry name" value="PQQ_b-propeller_rpt"/>
</dbReference>
<dbReference type="InterPro" id="IPR011047">
    <property type="entry name" value="Quinoprotein_ADH-like_sf"/>
</dbReference>
<keyword evidence="3" id="KW-1185">Reference proteome</keyword>
<dbReference type="InterPro" id="IPR002372">
    <property type="entry name" value="PQQ_rpt_dom"/>
</dbReference>
<sequence length="279" mass="30246">MRRMRLPTVVWSWWSDAVIEMAWERPLHQRGVASGLAVTNGHVIVHERSTRLVSLDPADGSVRWDVPVGTWPRAVVVVGDRCLAIPQDNPRLSCLDLATGQEIWSADVPAVPGHLVVSANVVLVGGWRGYTPLRAFDLATGQLRWETERRIDTVLPVPAGDGFLIGEPQDTRVRLIDRHDGRELSAWQLPQPLADNDAGSSISTVGPDRFLLRCGPRALAEIVLSADTVREFVRAETGLAAAAPGYAGGLLWLPEDRGGYTVVDPPRDACSGASMSASD</sequence>
<accession>A0ABV7QGB9</accession>
<dbReference type="SUPFAM" id="SSF50998">
    <property type="entry name" value="Quinoprotein alcohol dehydrogenase-like"/>
    <property type="match status" value="1"/>
</dbReference>
<dbReference type="Pfam" id="PF13360">
    <property type="entry name" value="PQQ_2"/>
    <property type="match status" value="1"/>
</dbReference>
<evidence type="ECO:0000313" key="2">
    <source>
        <dbReference type="EMBL" id="MFC3512367.1"/>
    </source>
</evidence>
<proteinExistence type="predicted"/>
<evidence type="ECO:0000259" key="1">
    <source>
        <dbReference type="Pfam" id="PF13360"/>
    </source>
</evidence>
<feature type="domain" description="Pyrrolo-quinoline quinone repeat" evidence="1">
    <location>
        <begin position="76"/>
        <end position="191"/>
    </location>
</feature>
<dbReference type="EMBL" id="JBHRWI010000022">
    <property type="protein sequence ID" value="MFC3512367.1"/>
    <property type="molecule type" value="Genomic_DNA"/>
</dbReference>
<dbReference type="Gene3D" id="2.130.10.10">
    <property type="entry name" value="YVTN repeat-like/Quinoprotein amine dehydrogenase"/>
    <property type="match status" value="1"/>
</dbReference>
<evidence type="ECO:0000313" key="3">
    <source>
        <dbReference type="Proteomes" id="UP001595764"/>
    </source>
</evidence>
<gene>
    <name evidence="2" type="ORF">ACFORO_19500</name>
</gene>
<comment type="caution">
    <text evidence="2">The sequence shown here is derived from an EMBL/GenBank/DDBJ whole genome shotgun (WGS) entry which is preliminary data.</text>
</comment>
<dbReference type="Proteomes" id="UP001595764">
    <property type="component" value="Unassembled WGS sequence"/>
</dbReference>
<reference evidence="3" key="1">
    <citation type="journal article" date="2019" name="Int. J. Syst. Evol. Microbiol.">
        <title>The Global Catalogue of Microorganisms (GCM) 10K type strain sequencing project: providing services to taxonomists for standard genome sequencing and annotation.</title>
        <authorList>
            <consortium name="The Broad Institute Genomics Platform"/>
            <consortium name="The Broad Institute Genome Sequencing Center for Infectious Disease"/>
            <person name="Wu L."/>
            <person name="Ma J."/>
        </authorList>
    </citation>
    <scope>NUCLEOTIDE SEQUENCE [LARGE SCALE GENOMIC DNA]</scope>
    <source>
        <strain evidence="3">CGMCC 4.7682</strain>
    </source>
</reference>
<organism evidence="2 3">
    <name type="scientific">Amycolatopsis halotolerans</name>
    <dbReference type="NCBI Taxonomy" id="330083"/>
    <lineage>
        <taxon>Bacteria</taxon>
        <taxon>Bacillati</taxon>
        <taxon>Actinomycetota</taxon>
        <taxon>Actinomycetes</taxon>
        <taxon>Pseudonocardiales</taxon>
        <taxon>Pseudonocardiaceae</taxon>
        <taxon>Amycolatopsis</taxon>
    </lineage>
</organism>
<name>A0ABV7QGB9_9PSEU</name>
<dbReference type="SMART" id="SM00564">
    <property type="entry name" value="PQQ"/>
    <property type="match status" value="3"/>
</dbReference>